<reference evidence="1 2" key="1">
    <citation type="submission" date="2024-01" db="EMBL/GenBank/DDBJ databases">
        <title>The genome of the rayed Mediterranean limpet Patella caerulea (Linnaeus, 1758).</title>
        <authorList>
            <person name="Anh-Thu Weber A."/>
            <person name="Halstead-Nussloch G."/>
        </authorList>
    </citation>
    <scope>NUCLEOTIDE SEQUENCE [LARGE SCALE GENOMIC DNA]</scope>
    <source>
        <strain evidence="1">AATW-2023a</strain>
        <tissue evidence="1">Whole specimen</tissue>
    </source>
</reference>
<comment type="caution">
    <text evidence="1">The sequence shown here is derived from an EMBL/GenBank/DDBJ whole genome shotgun (WGS) entry which is preliminary data.</text>
</comment>
<proteinExistence type="predicted"/>
<gene>
    <name evidence="1" type="ORF">SNE40_016480</name>
</gene>
<sequence length="169" mass="19265">MVVRRCVVWQAQNGAVFQFGWWLRRGVQKVRISDVDVIHIDWCTFKNSKCHLSTNKAVIDLGGTKMKFIQVSDIVMSNIRIEGSCPRLVYFKLEPSLTGSVTKMHFKNWSIESKTTHDNYHNEIQGANKASVSDWTFTNLKIGGQCISSPRQANFRLGSHTNNIKFTCP</sequence>
<dbReference type="EMBL" id="JAZGQO010000011">
    <property type="protein sequence ID" value="KAK6172914.1"/>
    <property type="molecule type" value="Genomic_DNA"/>
</dbReference>
<dbReference type="Gene3D" id="2.160.20.10">
    <property type="entry name" value="Single-stranded right-handed beta-helix, Pectin lyase-like"/>
    <property type="match status" value="1"/>
</dbReference>
<protein>
    <submittedName>
        <fullName evidence="1">Uncharacterized protein</fullName>
    </submittedName>
</protein>
<dbReference type="InterPro" id="IPR011050">
    <property type="entry name" value="Pectin_lyase_fold/virulence"/>
</dbReference>
<evidence type="ECO:0000313" key="2">
    <source>
        <dbReference type="Proteomes" id="UP001347796"/>
    </source>
</evidence>
<dbReference type="Proteomes" id="UP001347796">
    <property type="component" value="Unassembled WGS sequence"/>
</dbReference>
<dbReference type="SUPFAM" id="SSF51126">
    <property type="entry name" value="Pectin lyase-like"/>
    <property type="match status" value="1"/>
</dbReference>
<accession>A0AAN8JBZ3</accession>
<name>A0AAN8JBZ3_PATCE</name>
<dbReference type="InterPro" id="IPR012334">
    <property type="entry name" value="Pectin_lyas_fold"/>
</dbReference>
<evidence type="ECO:0000313" key="1">
    <source>
        <dbReference type="EMBL" id="KAK6172914.1"/>
    </source>
</evidence>
<dbReference type="AlphaFoldDB" id="A0AAN8JBZ3"/>
<organism evidence="1 2">
    <name type="scientific">Patella caerulea</name>
    <name type="common">Rayed Mediterranean limpet</name>
    <dbReference type="NCBI Taxonomy" id="87958"/>
    <lineage>
        <taxon>Eukaryota</taxon>
        <taxon>Metazoa</taxon>
        <taxon>Spiralia</taxon>
        <taxon>Lophotrochozoa</taxon>
        <taxon>Mollusca</taxon>
        <taxon>Gastropoda</taxon>
        <taxon>Patellogastropoda</taxon>
        <taxon>Patelloidea</taxon>
        <taxon>Patellidae</taxon>
        <taxon>Patella</taxon>
    </lineage>
</organism>
<keyword evidence="2" id="KW-1185">Reference proteome</keyword>